<name>A0A8X6T2X5_TRICX</name>
<protein>
    <submittedName>
        <fullName evidence="2">Uncharacterized protein</fullName>
    </submittedName>
</protein>
<comment type="caution">
    <text evidence="2">The sequence shown here is derived from an EMBL/GenBank/DDBJ whole genome shotgun (WGS) entry which is preliminary data.</text>
</comment>
<sequence length="139" mass="16287">MEKFGYILCSCCSSGDYLYIHSALFTNIIECVQNAVRQHLDDSKKVVYFKILSNCEIVQFIHKEPNEDLFGYCQLHRRDPQERFQVFASNKTLFPNLLDCILTARETEADVPDCPRYQLQFGYFKIMLADEFVESLHIL</sequence>
<dbReference type="Proteomes" id="UP000887159">
    <property type="component" value="Unassembled WGS sequence"/>
</dbReference>
<reference evidence="2" key="1">
    <citation type="submission" date="2020-08" db="EMBL/GenBank/DDBJ databases">
        <title>Multicomponent nature underlies the extraordinary mechanical properties of spider dragline silk.</title>
        <authorList>
            <person name="Kono N."/>
            <person name="Nakamura H."/>
            <person name="Mori M."/>
            <person name="Yoshida Y."/>
            <person name="Ohtoshi R."/>
            <person name="Malay A.D."/>
            <person name="Moran D.A.P."/>
            <person name="Tomita M."/>
            <person name="Numata K."/>
            <person name="Arakawa K."/>
        </authorList>
    </citation>
    <scope>NUCLEOTIDE SEQUENCE</scope>
</reference>
<dbReference type="EMBL" id="BMAU01021359">
    <property type="protein sequence ID" value="GFY22035.1"/>
    <property type="molecule type" value="Genomic_DNA"/>
</dbReference>
<proteinExistence type="predicted"/>
<keyword evidence="4" id="KW-1185">Reference proteome</keyword>
<evidence type="ECO:0000313" key="4">
    <source>
        <dbReference type="Proteomes" id="UP000887159"/>
    </source>
</evidence>
<accession>A0A8X6T2X5</accession>
<dbReference type="EMBL" id="BMAU01021201">
    <property type="protein sequence ID" value="GFX97970.1"/>
    <property type="molecule type" value="Genomic_DNA"/>
</dbReference>
<evidence type="ECO:0000313" key="1">
    <source>
        <dbReference type="EMBL" id="GFX97970.1"/>
    </source>
</evidence>
<evidence type="ECO:0000313" key="2">
    <source>
        <dbReference type="EMBL" id="GFY22035.1"/>
    </source>
</evidence>
<evidence type="ECO:0000313" key="3">
    <source>
        <dbReference type="EMBL" id="GFY30564.1"/>
    </source>
</evidence>
<gene>
    <name evidence="2" type="primary">AVEN_171543_1</name>
    <name evidence="2" type="ORF">TNCV_3296791</name>
    <name evidence="3" type="ORF">TNCV_3523271</name>
    <name evidence="1" type="ORF">TNCV_4906211</name>
</gene>
<organism evidence="2 4">
    <name type="scientific">Trichonephila clavipes</name>
    <name type="common">Golden silk orbweaver</name>
    <name type="synonym">Nephila clavipes</name>
    <dbReference type="NCBI Taxonomy" id="2585209"/>
    <lineage>
        <taxon>Eukaryota</taxon>
        <taxon>Metazoa</taxon>
        <taxon>Ecdysozoa</taxon>
        <taxon>Arthropoda</taxon>
        <taxon>Chelicerata</taxon>
        <taxon>Arachnida</taxon>
        <taxon>Araneae</taxon>
        <taxon>Araneomorphae</taxon>
        <taxon>Entelegynae</taxon>
        <taxon>Araneoidea</taxon>
        <taxon>Nephilidae</taxon>
        <taxon>Trichonephila</taxon>
    </lineage>
</organism>
<dbReference type="EMBL" id="BMAU01021393">
    <property type="protein sequence ID" value="GFY30564.1"/>
    <property type="molecule type" value="Genomic_DNA"/>
</dbReference>
<dbReference type="AlphaFoldDB" id="A0A8X6T2X5"/>